<dbReference type="Proteomes" id="UP000092971">
    <property type="component" value="Chromosome"/>
</dbReference>
<dbReference type="InterPro" id="IPR030388">
    <property type="entry name" value="G_ERA_dom"/>
</dbReference>
<dbReference type="GO" id="GO:0003924">
    <property type="term" value="F:GTPase activity"/>
    <property type="evidence" value="ECO:0007669"/>
    <property type="project" value="UniProtKB-UniRule"/>
</dbReference>
<dbReference type="GO" id="GO:0070181">
    <property type="term" value="F:small ribosomal subunit rRNA binding"/>
    <property type="evidence" value="ECO:0007669"/>
    <property type="project" value="UniProtKB-UniRule"/>
</dbReference>
<evidence type="ECO:0000256" key="2">
    <source>
        <dbReference type="ARBA" id="ARBA00020484"/>
    </source>
</evidence>
<dbReference type="Pfam" id="PF01926">
    <property type="entry name" value="MMR_HSR1"/>
    <property type="match status" value="1"/>
</dbReference>
<dbReference type="PRINTS" id="PR00326">
    <property type="entry name" value="GTP1OBG"/>
</dbReference>
<dbReference type="InterPro" id="IPR009019">
    <property type="entry name" value="KH_sf_prok-type"/>
</dbReference>
<protein>
    <recommendedName>
        <fullName evidence="2 8">GTPase Era</fullName>
    </recommendedName>
</protein>
<feature type="region of interest" description="G2" evidence="9">
    <location>
        <begin position="38"/>
        <end position="42"/>
    </location>
</feature>
<dbReference type="InterPro" id="IPR004044">
    <property type="entry name" value="KH_dom_type_2"/>
</dbReference>
<dbReference type="InterPro" id="IPR015946">
    <property type="entry name" value="KH_dom-like_a/b"/>
</dbReference>
<evidence type="ECO:0000256" key="9">
    <source>
        <dbReference type="PROSITE-ProRule" id="PRU01050"/>
    </source>
</evidence>
<dbReference type="PROSITE" id="PS51713">
    <property type="entry name" value="G_ERA"/>
    <property type="match status" value="1"/>
</dbReference>
<dbReference type="FunFam" id="3.40.50.300:FF:000094">
    <property type="entry name" value="GTPase Era"/>
    <property type="match status" value="1"/>
</dbReference>
<dbReference type="GO" id="GO:0000028">
    <property type="term" value="P:ribosomal small subunit assembly"/>
    <property type="evidence" value="ECO:0007669"/>
    <property type="project" value="TreeGrafter"/>
</dbReference>
<dbReference type="PANTHER" id="PTHR42698">
    <property type="entry name" value="GTPASE ERA"/>
    <property type="match status" value="1"/>
</dbReference>
<dbReference type="GO" id="GO:0005525">
    <property type="term" value="F:GTP binding"/>
    <property type="evidence" value="ECO:0007669"/>
    <property type="project" value="UniProtKB-UniRule"/>
</dbReference>
<dbReference type="EMBL" id="CP014672">
    <property type="protein sequence ID" value="ANW99313.1"/>
    <property type="molecule type" value="Genomic_DNA"/>
</dbReference>
<keyword evidence="8" id="KW-1003">Cell membrane</keyword>
<dbReference type="HAMAP" id="MF_00367">
    <property type="entry name" value="GTPase_Era"/>
    <property type="match status" value="1"/>
</dbReference>
<dbReference type="CDD" id="cd04163">
    <property type="entry name" value="Era"/>
    <property type="match status" value="1"/>
</dbReference>
<dbReference type="GO" id="GO:0043024">
    <property type="term" value="F:ribosomal small subunit binding"/>
    <property type="evidence" value="ECO:0007669"/>
    <property type="project" value="TreeGrafter"/>
</dbReference>
<comment type="similarity">
    <text evidence="1 8 9 10">Belongs to the TRAFAC class TrmE-Era-EngA-EngB-Septin-like GTPase superfamily. Era GTPase family.</text>
</comment>
<keyword evidence="6 8" id="KW-0342">GTP-binding</keyword>
<accession>A0A1B1YEZ7</accession>
<feature type="binding site" evidence="8">
    <location>
        <begin position="12"/>
        <end position="19"/>
    </location>
    <ligand>
        <name>GTP</name>
        <dbReference type="ChEBI" id="CHEBI:37565"/>
    </ligand>
</feature>
<dbReference type="CDD" id="cd22534">
    <property type="entry name" value="KH-II_Era"/>
    <property type="match status" value="1"/>
</dbReference>
<feature type="region of interest" description="G1" evidence="9">
    <location>
        <begin position="12"/>
        <end position="19"/>
    </location>
</feature>
<dbReference type="NCBIfam" id="TIGR00231">
    <property type="entry name" value="small_GTP"/>
    <property type="match status" value="1"/>
</dbReference>
<feature type="region of interest" description="G4" evidence="9">
    <location>
        <begin position="122"/>
        <end position="125"/>
    </location>
</feature>
<evidence type="ECO:0000259" key="11">
    <source>
        <dbReference type="PROSITE" id="PS50823"/>
    </source>
</evidence>
<organism evidence="13 14">
    <name type="scientific">Thermoclostridium stercorarium subsp. thermolacticum DSM 2910</name>
    <dbReference type="NCBI Taxonomy" id="1121336"/>
    <lineage>
        <taxon>Bacteria</taxon>
        <taxon>Bacillati</taxon>
        <taxon>Bacillota</taxon>
        <taxon>Clostridia</taxon>
        <taxon>Eubacteriales</taxon>
        <taxon>Oscillospiraceae</taxon>
        <taxon>Thermoclostridium</taxon>
    </lineage>
</organism>
<dbReference type="SUPFAM" id="SSF52540">
    <property type="entry name" value="P-loop containing nucleoside triphosphate hydrolases"/>
    <property type="match status" value="1"/>
</dbReference>
<dbReference type="Gene3D" id="3.30.300.20">
    <property type="match status" value="1"/>
</dbReference>
<dbReference type="OrthoDB" id="9805918at2"/>
<dbReference type="Pfam" id="PF07650">
    <property type="entry name" value="KH_2"/>
    <property type="match status" value="1"/>
</dbReference>
<feature type="domain" description="KH type-2" evidence="11">
    <location>
        <begin position="203"/>
        <end position="281"/>
    </location>
</feature>
<gene>
    <name evidence="8 13" type="primary">era</name>
    <name evidence="13" type="ORF">CSTERTH_09865</name>
</gene>
<dbReference type="NCBIfam" id="NF000908">
    <property type="entry name" value="PRK00089.1"/>
    <property type="match status" value="1"/>
</dbReference>
<evidence type="ECO:0000256" key="5">
    <source>
        <dbReference type="ARBA" id="ARBA00022884"/>
    </source>
</evidence>
<sequence>MGFRSGFATIIGRPNVGKSTLLNLLTGEKISIISSKPQTTRNTIKAIITTDEYQVVFIDTPGLHRPRNKLGDYMQKSAISTLDEVDVILYMVEATDKTIGPGDREIIEMLKKLSTPVILLINKIDLVSKPALLPLIDEYSKEMNFEHIIPVSALDIETKELVLRETVKYLPEGPAYYPADMVTDQQERFLVQELIREKILHLVSDEVPHGVGVEVILFKEIPEKELIEIHANIYCEKESHKGILIGKNGEMLKKIGTLARQDAERLLGSKIFLKLWVKTKEDWRNSDYVLRELGYK</sequence>
<keyword evidence="3 8" id="KW-0690">Ribosome biogenesis</keyword>
<dbReference type="InterPro" id="IPR027417">
    <property type="entry name" value="P-loop_NTPase"/>
</dbReference>
<evidence type="ECO:0000259" key="12">
    <source>
        <dbReference type="PROSITE" id="PS51713"/>
    </source>
</evidence>
<dbReference type="InterPro" id="IPR006073">
    <property type="entry name" value="GTP-bd"/>
</dbReference>
<feature type="binding site" evidence="8">
    <location>
        <begin position="122"/>
        <end position="125"/>
    </location>
    <ligand>
        <name>GTP</name>
        <dbReference type="ChEBI" id="CHEBI:37565"/>
    </ligand>
</feature>
<proteinExistence type="inferred from homology"/>
<comment type="subunit">
    <text evidence="8">Monomer.</text>
</comment>
<evidence type="ECO:0000256" key="3">
    <source>
        <dbReference type="ARBA" id="ARBA00022517"/>
    </source>
</evidence>
<name>A0A1B1YEZ7_THEST</name>
<evidence type="ECO:0000256" key="6">
    <source>
        <dbReference type="ARBA" id="ARBA00023134"/>
    </source>
</evidence>
<dbReference type="InterPro" id="IPR005225">
    <property type="entry name" value="Small_GTP-bd"/>
</dbReference>
<feature type="binding site" evidence="8">
    <location>
        <begin position="59"/>
        <end position="63"/>
    </location>
    <ligand>
        <name>GTP</name>
        <dbReference type="ChEBI" id="CHEBI:37565"/>
    </ligand>
</feature>
<feature type="domain" description="Era-type G" evidence="12">
    <location>
        <begin position="4"/>
        <end position="172"/>
    </location>
</feature>
<evidence type="ECO:0000313" key="13">
    <source>
        <dbReference type="EMBL" id="ANW99313.1"/>
    </source>
</evidence>
<evidence type="ECO:0000313" key="14">
    <source>
        <dbReference type="Proteomes" id="UP000092971"/>
    </source>
</evidence>
<dbReference type="GO" id="GO:0005886">
    <property type="term" value="C:plasma membrane"/>
    <property type="evidence" value="ECO:0007669"/>
    <property type="project" value="UniProtKB-SubCell"/>
</dbReference>
<dbReference type="InterPro" id="IPR005662">
    <property type="entry name" value="GTPase_Era-like"/>
</dbReference>
<evidence type="ECO:0000256" key="8">
    <source>
        <dbReference type="HAMAP-Rule" id="MF_00367"/>
    </source>
</evidence>
<dbReference type="RefSeq" id="WP_054632705.1">
    <property type="nucleotide sequence ID" value="NZ_CP014672.1"/>
</dbReference>
<dbReference type="FunFam" id="3.30.300.20:FF:000003">
    <property type="entry name" value="GTPase Era"/>
    <property type="match status" value="1"/>
</dbReference>
<feature type="region of interest" description="G3" evidence="9">
    <location>
        <begin position="59"/>
        <end position="62"/>
    </location>
</feature>
<dbReference type="PANTHER" id="PTHR42698:SF1">
    <property type="entry name" value="GTPASE ERA, MITOCHONDRIAL"/>
    <property type="match status" value="1"/>
</dbReference>
<comment type="function">
    <text evidence="8">An essential GTPase that binds both GDP and GTP, with rapid nucleotide exchange. Plays a role in 16S rRNA processing and 30S ribosomal subunit biogenesis and possibly also in cell cycle regulation and energy metabolism.</text>
</comment>
<comment type="subcellular location">
    <subcellularLocation>
        <location evidence="8">Cytoplasm</location>
    </subcellularLocation>
    <subcellularLocation>
        <location evidence="8">Cell membrane</location>
        <topology evidence="8">Peripheral membrane protein</topology>
    </subcellularLocation>
</comment>
<evidence type="ECO:0000256" key="7">
    <source>
        <dbReference type="ARBA" id="ARBA00023136"/>
    </source>
</evidence>
<keyword evidence="5 8" id="KW-0694">RNA-binding</keyword>
<keyword evidence="4 8" id="KW-0547">Nucleotide-binding</keyword>
<dbReference type="SUPFAM" id="SSF54814">
    <property type="entry name" value="Prokaryotic type KH domain (KH-domain type II)"/>
    <property type="match status" value="1"/>
</dbReference>
<keyword evidence="8" id="KW-0699">rRNA-binding</keyword>
<keyword evidence="8" id="KW-0963">Cytoplasm</keyword>
<dbReference type="GO" id="GO:0005829">
    <property type="term" value="C:cytosol"/>
    <property type="evidence" value="ECO:0007669"/>
    <property type="project" value="TreeGrafter"/>
</dbReference>
<keyword evidence="7 8" id="KW-0472">Membrane</keyword>
<dbReference type="AlphaFoldDB" id="A0A1B1YEZ7"/>
<dbReference type="Gene3D" id="3.40.50.300">
    <property type="entry name" value="P-loop containing nucleotide triphosphate hydrolases"/>
    <property type="match status" value="1"/>
</dbReference>
<feature type="region of interest" description="G5" evidence="9">
    <location>
        <begin position="151"/>
        <end position="153"/>
    </location>
</feature>
<dbReference type="NCBIfam" id="TIGR00436">
    <property type="entry name" value="era"/>
    <property type="match status" value="1"/>
</dbReference>
<dbReference type="PROSITE" id="PS50823">
    <property type="entry name" value="KH_TYPE_2"/>
    <property type="match status" value="1"/>
</dbReference>
<reference evidence="13 14" key="1">
    <citation type="submission" date="2016-02" db="EMBL/GenBank/DDBJ databases">
        <title>Comparison of Clostridium stercorarium subspecies using comparative genomics and transcriptomics.</title>
        <authorList>
            <person name="Schellenberg J."/>
            <person name="Thallinger G."/>
            <person name="Levin D.B."/>
            <person name="Zhang X."/>
            <person name="Alvare G."/>
            <person name="Fristensky B."/>
            <person name="Sparling R."/>
        </authorList>
    </citation>
    <scope>NUCLEOTIDE SEQUENCE [LARGE SCALE GENOMIC DNA]</scope>
    <source>
        <strain evidence="13 14">DSM 2910</strain>
    </source>
</reference>
<evidence type="ECO:0000256" key="1">
    <source>
        <dbReference type="ARBA" id="ARBA00007921"/>
    </source>
</evidence>
<evidence type="ECO:0000256" key="4">
    <source>
        <dbReference type="ARBA" id="ARBA00022741"/>
    </source>
</evidence>
<evidence type="ECO:0000256" key="10">
    <source>
        <dbReference type="RuleBase" id="RU003761"/>
    </source>
</evidence>